<dbReference type="SMART" id="SM00320">
    <property type="entry name" value="WD40"/>
    <property type="match status" value="1"/>
</dbReference>
<gene>
    <name evidence="1" type="primary">WDR17_2</name>
    <name evidence="1" type="ORF">N1851_034890</name>
</gene>
<dbReference type="InterPro" id="IPR036322">
    <property type="entry name" value="WD40_repeat_dom_sf"/>
</dbReference>
<dbReference type="InterPro" id="IPR015943">
    <property type="entry name" value="WD40/YVTN_repeat-like_dom_sf"/>
</dbReference>
<accession>A0AA47LZ78</accession>
<dbReference type="InterPro" id="IPR001680">
    <property type="entry name" value="WD40_rpt"/>
</dbReference>
<dbReference type="Gene3D" id="2.130.10.10">
    <property type="entry name" value="YVTN repeat-like/Quinoprotein amine dehydrogenase"/>
    <property type="match status" value="1"/>
</dbReference>
<evidence type="ECO:0000313" key="2">
    <source>
        <dbReference type="Proteomes" id="UP001174136"/>
    </source>
</evidence>
<dbReference type="Proteomes" id="UP001174136">
    <property type="component" value="Unassembled WGS sequence"/>
</dbReference>
<reference evidence="1" key="1">
    <citation type="journal article" date="2023" name="Front. Mar. Sci.">
        <title>A new Merluccius polli reference genome to investigate the effects of global change in West African waters.</title>
        <authorList>
            <person name="Mateo J.L."/>
            <person name="Blanco-Fernandez C."/>
            <person name="Garcia-Vazquez E."/>
            <person name="Machado-Schiaffino G."/>
        </authorList>
    </citation>
    <scope>NUCLEOTIDE SEQUENCE</scope>
    <source>
        <strain evidence="1">C29</strain>
        <tissue evidence="1">Fin</tissue>
    </source>
</reference>
<sequence length="93" mass="10313">MVFLTSIIRTIDGKVLHKYKHPAAVFGCDWSQNNKDMIATGCEDKNHCAIWDYTQDACINVLSGHTAPVRGCCGTQRSPTFLPQVPTLDNNTM</sequence>
<organism evidence="1 2">
    <name type="scientific">Merluccius polli</name>
    <name type="common">Benguela hake</name>
    <name type="synonym">Merluccius cadenati</name>
    <dbReference type="NCBI Taxonomy" id="89951"/>
    <lineage>
        <taxon>Eukaryota</taxon>
        <taxon>Metazoa</taxon>
        <taxon>Chordata</taxon>
        <taxon>Craniata</taxon>
        <taxon>Vertebrata</taxon>
        <taxon>Euteleostomi</taxon>
        <taxon>Actinopterygii</taxon>
        <taxon>Neopterygii</taxon>
        <taxon>Teleostei</taxon>
        <taxon>Neoteleostei</taxon>
        <taxon>Acanthomorphata</taxon>
        <taxon>Zeiogadaria</taxon>
        <taxon>Gadariae</taxon>
        <taxon>Gadiformes</taxon>
        <taxon>Gadoidei</taxon>
        <taxon>Merlucciidae</taxon>
        <taxon>Merluccius</taxon>
    </lineage>
</organism>
<dbReference type="SUPFAM" id="SSF50978">
    <property type="entry name" value="WD40 repeat-like"/>
    <property type="match status" value="1"/>
</dbReference>
<proteinExistence type="predicted"/>
<name>A0AA47LZ78_MERPO</name>
<protein>
    <submittedName>
        <fullName evidence="1">WD repeat-containing protein 17</fullName>
    </submittedName>
</protein>
<dbReference type="PANTHER" id="PTHR44464:SF1">
    <property type="entry name" value="WD REPEAT-CONTAINING PROTEIN 17"/>
    <property type="match status" value="1"/>
</dbReference>
<dbReference type="EMBL" id="JAOPHQ010006680">
    <property type="protein sequence ID" value="KAK0130634.1"/>
    <property type="molecule type" value="Genomic_DNA"/>
</dbReference>
<dbReference type="PANTHER" id="PTHR44464">
    <property type="entry name" value="WD REPEAT-CONTAINING PROTEIN 17"/>
    <property type="match status" value="1"/>
</dbReference>
<evidence type="ECO:0000313" key="1">
    <source>
        <dbReference type="EMBL" id="KAK0130634.1"/>
    </source>
</evidence>
<comment type="caution">
    <text evidence="1">The sequence shown here is derived from an EMBL/GenBank/DDBJ whole genome shotgun (WGS) entry which is preliminary data.</text>
</comment>
<keyword evidence="2" id="KW-1185">Reference proteome</keyword>
<dbReference type="AlphaFoldDB" id="A0AA47LZ78"/>